<comment type="caution">
    <text evidence="1">The sequence shown here is derived from an EMBL/GenBank/DDBJ whole genome shotgun (WGS) entry which is preliminary data.</text>
</comment>
<dbReference type="Proteomes" id="UP000231252">
    <property type="component" value="Unassembled WGS sequence"/>
</dbReference>
<gene>
    <name evidence="1" type="ORF">COT50_03825</name>
</gene>
<dbReference type="SUPFAM" id="SSF55486">
    <property type="entry name" value="Metalloproteases ('zincins'), catalytic domain"/>
    <property type="match status" value="1"/>
</dbReference>
<organism evidence="1 2">
    <name type="scientific">candidate division WWE3 bacterium CG08_land_8_20_14_0_20_41_10</name>
    <dbReference type="NCBI Taxonomy" id="1975085"/>
    <lineage>
        <taxon>Bacteria</taxon>
        <taxon>Katanobacteria</taxon>
    </lineage>
</organism>
<sequence>MDKLSNDSLFLSHETVEKAGLEVSVTTMSPLGGEHADSDAEIVAKTERCVVEAIVSGSAFYGITLTELPKVQIGNRAEFNRVYEHETKEWVVGAHTHNGFIFLDPRLYRNTAMDFGMIAQTDHEFSEGQYLRLVAHEVGHLYFSALMGTNEHGSEMFMRWLNEGCQQVASGQVSDGRVSYEKFNADILDGSSANYFYHKSATVVMRMVEVYGQKDFVEKLRVLLSRTGEAFIKQDNDQIADPHKVFYDSFRELFGFELNKENLENFVKTDRSPTPTAK</sequence>
<name>A0A2H0XAX7_UNCKA</name>
<evidence type="ECO:0000313" key="2">
    <source>
        <dbReference type="Proteomes" id="UP000231252"/>
    </source>
</evidence>
<proteinExistence type="predicted"/>
<reference evidence="2" key="1">
    <citation type="submission" date="2017-09" db="EMBL/GenBank/DDBJ databases">
        <title>Depth-based differentiation of microbial function through sediment-hosted aquifers and enrichment of novel symbionts in the deep terrestrial subsurface.</title>
        <authorList>
            <person name="Probst A.J."/>
            <person name="Ladd B."/>
            <person name="Jarett J.K."/>
            <person name="Geller-Mcgrath D.E."/>
            <person name="Sieber C.M.K."/>
            <person name="Emerson J.B."/>
            <person name="Anantharaman K."/>
            <person name="Thomas B.C."/>
            <person name="Malmstrom R."/>
            <person name="Stieglmeier M."/>
            <person name="Klingl A."/>
            <person name="Woyke T."/>
            <person name="Ryan C.M."/>
            <person name="Banfield J.F."/>
        </authorList>
    </citation>
    <scope>NUCLEOTIDE SEQUENCE [LARGE SCALE GENOMIC DNA]</scope>
</reference>
<evidence type="ECO:0008006" key="3">
    <source>
        <dbReference type="Google" id="ProtNLM"/>
    </source>
</evidence>
<protein>
    <recommendedName>
        <fullName evidence="3">Peptidase M1 membrane alanine aminopeptidase domain-containing protein</fullName>
    </recommendedName>
</protein>
<accession>A0A2H0XAX7</accession>
<dbReference type="EMBL" id="PEYU01000086">
    <property type="protein sequence ID" value="PIS22084.1"/>
    <property type="molecule type" value="Genomic_DNA"/>
</dbReference>
<evidence type="ECO:0000313" key="1">
    <source>
        <dbReference type="EMBL" id="PIS22084.1"/>
    </source>
</evidence>
<dbReference type="AlphaFoldDB" id="A0A2H0XAX7"/>